<keyword evidence="1" id="KW-0560">Oxidoreductase</keyword>
<dbReference type="GO" id="GO:0051537">
    <property type="term" value="F:2 iron, 2 sulfur cluster binding"/>
    <property type="evidence" value="ECO:0007669"/>
    <property type="project" value="InterPro"/>
</dbReference>
<organism evidence="4 5">
    <name type="scientific">Marinospirillum alkaliphilum DSM 21637</name>
    <dbReference type="NCBI Taxonomy" id="1122209"/>
    <lineage>
        <taxon>Bacteria</taxon>
        <taxon>Pseudomonadati</taxon>
        <taxon>Pseudomonadota</taxon>
        <taxon>Gammaproteobacteria</taxon>
        <taxon>Oceanospirillales</taxon>
        <taxon>Oceanospirillaceae</taxon>
        <taxon>Marinospirillum</taxon>
    </lineage>
</organism>
<dbReference type="RefSeq" id="WP_072325499.1">
    <property type="nucleotide sequence ID" value="NZ_FPJW01000003.1"/>
</dbReference>
<dbReference type="GO" id="GO:0042128">
    <property type="term" value="P:nitrate assimilation"/>
    <property type="evidence" value="ECO:0007669"/>
    <property type="project" value="UniProtKB-KW"/>
</dbReference>
<dbReference type="SUPFAM" id="SSF50022">
    <property type="entry name" value="ISP domain"/>
    <property type="match status" value="1"/>
</dbReference>
<feature type="domain" description="Rieske-like [2Fe-2S]" evidence="3">
    <location>
        <begin position="11"/>
        <end position="120"/>
    </location>
</feature>
<sequence>MNATHNLTEARWHKVCQEEDLVAHSGVAVLIQPASGVPQSVALFWLPGQQPALYALAHLDPLIGVEVLAHGLLCESGGVWSVASPLYKQHFQLKDGRCLEQPDTCLQTWPVKLEEGQVWLYF</sequence>
<dbReference type="InterPro" id="IPR012748">
    <property type="entry name" value="Rieske-like_NirD"/>
</dbReference>
<reference evidence="4 5" key="1">
    <citation type="submission" date="2016-11" db="EMBL/GenBank/DDBJ databases">
        <authorList>
            <person name="Jaros S."/>
            <person name="Januszkiewicz K."/>
            <person name="Wedrychowicz H."/>
        </authorList>
    </citation>
    <scope>NUCLEOTIDE SEQUENCE [LARGE SCALE GENOMIC DNA]</scope>
    <source>
        <strain evidence="4 5">DSM 21637</strain>
    </source>
</reference>
<dbReference type="InterPro" id="IPR017881">
    <property type="entry name" value="NirD"/>
</dbReference>
<protein>
    <submittedName>
        <fullName evidence="4">Nitrite reductase (NADH) small subunit</fullName>
    </submittedName>
</protein>
<dbReference type="Pfam" id="PF13806">
    <property type="entry name" value="Rieske_2"/>
    <property type="match status" value="1"/>
</dbReference>
<dbReference type="InterPro" id="IPR036922">
    <property type="entry name" value="Rieske_2Fe-2S_sf"/>
</dbReference>
<evidence type="ECO:0000313" key="5">
    <source>
        <dbReference type="Proteomes" id="UP000182350"/>
    </source>
</evidence>
<dbReference type="STRING" id="1122209.SAMN02745752_01266"/>
<dbReference type="GO" id="GO:0008942">
    <property type="term" value="F:nitrite reductase [NAD(P)H] activity"/>
    <property type="evidence" value="ECO:0007669"/>
    <property type="project" value="InterPro"/>
</dbReference>
<accession>A0A1K1W3N3</accession>
<dbReference type="Gene3D" id="2.102.10.10">
    <property type="entry name" value="Rieske [2Fe-2S] iron-sulphur domain"/>
    <property type="match status" value="1"/>
</dbReference>
<dbReference type="PANTHER" id="PTHR40562:SF1">
    <property type="entry name" value="NITRITE REDUCTASE (NADH) SMALL SUBUNIT"/>
    <property type="match status" value="1"/>
</dbReference>
<evidence type="ECO:0000259" key="3">
    <source>
        <dbReference type="Pfam" id="PF13806"/>
    </source>
</evidence>
<dbReference type="AlphaFoldDB" id="A0A1K1W3N3"/>
<proteinExistence type="predicted"/>
<dbReference type="EMBL" id="FPJW01000003">
    <property type="protein sequence ID" value="SFX32033.1"/>
    <property type="molecule type" value="Genomic_DNA"/>
</dbReference>
<evidence type="ECO:0000256" key="2">
    <source>
        <dbReference type="ARBA" id="ARBA00023063"/>
    </source>
</evidence>
<dbReference type="NCBIfam" id="TIGR02378">
    <property type="entry name" value="nirD_assim_sml"/>
    <property type="match status" value="1"/>
</dbReference>
<evidence type="ECO:0000256" key="1">
    <source>
        <dbReference type="ARBA" id="ARBA00023002"/>
    </source>
</evidence>
<dbReference type="OrthoDB" id="516687at2"/>
<keyword evidence="2" id="KW-0534">Nitrate assimilation</keyword>
<evidence type="ECO:0000313" key="4">
    <source>
        <dbReference type="EMBL" id="SFX32033.1"/>
    </source>
</evidence>
<name>A0A1K1W3N3_9GAMM</name>
<dbReference type="PROSITE" id="PS51300">
    <property type="entry name" value="NIRD"/>
    <property type="match status" value="1"/>
</dbReference>
<dbReference type="PANTHER" id="PTHR40562">
    <property type="match status" value="1"/>
</dbReference>
<dbReference type="Proteomes" id="UP000182350">
    <property type="component" value="Unassembled WGS sequence"/>
</dbReference>
<gene>
    <name evidence="4" type="ORF">SAMN02745752_01266</name>
</gene>
<keyword evidence="5" id="KW-1185">Reference proteome</keyword>